<dbReference type="AlphaFoldDB" id="A0A6J5XSQ5"/>
<keyword evidence="2" id="KW-1185">Reference proteome</keyword>
<name>A0A6J5XSQ5_PRUAR</name>
<organism evidence="1 2">
    <name type="scientific">Prunus armeniaca</name>
    <name type="common">Apricot</name>
    <name type="synonym">Armeniaca vulgaris</name>
    <dbReference type="NCBI Taxonomy" id="36596"/>
    <lineage>
        <taxon>Eukaryota</taxon>
        <taxon>Viridiplantae</taxon>
        <taxon>Streptophyta</taxon>
        <taxon>Embryophyta</taxon>
        <taxon>Tracheophyta</taxon>
        <taxon>Spermatophyta</taxon>
        <taxon>Magnoliopsida</taxon>
        <taxon>eudicotyledons</taxon>
        <taxon>Gunneridae</taxon>
        <taxon>Pentapetalae</taxon>
        <taxon>rosids</taxon>
        <taxon>fabids</taxon>
        <taxon>Rosales</taxon>
        <taxon>Rosaceae</taxon>
        <taxon>Amygdaloideae</taxon>
        <taxon>Amygdaleae</taxon>
        <taxon>Prunus</taxon>
    </lineage>
</organism>
<dbReference type="OrthoDB" id="10388809at2759"/>
<dbReference type="Proteomes" id="UP000507245">
    <property type="component" value="Unassembled WGS sequence"/>
</dbReference>
<evidence type="ECO:0000313" key="1">
    <source>
        <dbReference type="EMBL" id="CAB4316141.1"/>
    </source>
</evidence>
<dbReference type="EMBL" id="CAEKKB010000006">
    <property type="protein sequence ID" value="CAB4316141.1"/>
    <property type="molecule type" value="Genomic_DNA"/>
</dbReference>
<evidence type="ECO:0000313" key="2">
    <source>
        <dbReference type="Proteomes" id="UP000507245"/>
    </source>
</evidence>
<protein>
    <submittedName>
        <fullName evidence="1">Uncharacterized protein</fullName>
    </submittedName>
</protein>
<sequence>MNLNKRTQVITKGKQIVHGGSVKGKCKHHHNIGLVTGMHEPAAAVSAMEQRPIGDGPDLGPRGEVVGNGGGYWVLVLGEVGRGDAIDEDGDLALGSIQRQRGRWRWL</sequence>
<accession>A0A6J5XSQ5</accession>
<gene>
    <name evidence="1" type="ORF">ORAREDHAP_LOCUS41033</name>
</gene>
<proteinExistence type="predicted"/>
<reference evidence="2" key="1">
    <citation type="journal article" date="2020" name="Genome Biol.">
        <title>Gamete binning: chromosome-level and haplotype-resolved genome assembly enabled by high-throughput single-cell sequencing of gamete genomes.</title>
        <authorList>
            <person name="Campoy J.A."/>
            <person name="Sun H."/>
            <person name="Goel M."/>
            <person name="Jiao W.-B."/>
            <person name="Folz-Donahue K."/>
            <person name="Wang N."/>
            <person name="Rubio M."/>
            <person name="Liu C."/>
            <person name="Kukat C."/>
            <person name="Ruiz D."/>
            <person name="Huettel B."/>
            <person name="Schneeberger K."/>
        </authorList>
    </citation>
    <scope>NUCLEOTIDE SEQUENCE [LARGE SCALE GENOMIC DNA]</scope>
    <source>
        <strain evidence="2">cv. Rojo Pasion</strain>
    </source>
</reference>